<accession>A0A2H0TPX5</accession>
<dbReference type="GO" id="GO:0016758">
    <property type="term" value="F:hexosyltransferase activity"/>
    <property type="evidence" value="ECO:0007669"/>
    <property type="project" value="TreeGrafter"/>
</dbReference>
<dbReference type="Pfam" id="PF00534">
    <property type="entry name" value="Glycos_transf_1"/>
    <property type="match status" value="1"/>
</dbReference>
<reference evidence="4" key="1">
    <citation type="submission" date="2017-09" db="EMBL/GenBank/DDBJ databases">
        <title>Depth-based differentiation of microbial function through sediment-hosted aquifers and enrichment of novel symbionts in the deep terrestrial subsurface.</title>
        <authorList>
            <person name="Probst A.J."/>
            <person name="Ladd B."/>
            <person name="Jarett J.K."/>
            <person name="Geller-Mcgrath D.E."/>
            <person name="Sieber C.M.K."/>
            <person name="Emerson J.B."/>
            <person name="Anantharaman K."/>
            <person name="Thomas B.C."/>
            <person name="Malmstrom R."/>
            <person name="Stieglmeier M."/>
            <person name="Klingl A."/>
            <person name="Woyke T."/>
            <person name="Ryan C.M."/>
            <person name="Banfield J.F."/>
        </authorList>
    </citation>
    <scope>NUCLEOTIDE SEQUENCE [LARGE SCALE GENOMIC DNA]</scope>
</reference>
<dbReference type="PANTHER" id="PTHR45947">
    <property type="entry name" value="SULFOQUINOVOSYL TRANSFERASE SQD2"/>
    <property type="match status" value="1"/>
</dbReference>
<comment type="caution">
    <text evidence="3">The sequence shown here is derived from an EMBL/GenBank/DDBJ whole genome shotgun (WGS) entry which is preliminary data.</text>
</comment>
<evidence type="ECO:0000313" key="3">
    <source>
        <dbReference type="EMBL" id="PIR74202.1"/>
    </source>
</evidence>
<dbReference type="InterPro" id="IPR028098">
    <property type="entry name" value="Glyco_trans_4-like_N"/>
</dbReference>
<dbReference type="InterPro" id="IPR001296">
    <property type="entry name" value="Glyco_trans_1"/>
</dbReference>
<evidence type="ECO:0000313" key="4">
    <source>
        <dbReference type="Proteomes" id="UP000230154"/>
    </source>
</evidence>
<feature type="domain" description="Glycosyl transferase family 1" evidence="1">
    <location>
        <begin position="201"/>
        <end position="339"/>
    </location>
</feature>
<dbReference type="Pfam" id="PF13439">
    <property type="entry name" value="Glyco_transf_4"/>
    <property type="match status" value="1"/>
</dbReference>
<dbReference type="SUPFAM" id="SSF53756">
    <property type="entry name" value="UDP-Glycosyltransferase/glycogen phosphorylase"/>
    <property type="match status" value="1"/>
</dbReference>
<sequence length="392" mass="43618">MVKSNNENMRIAMIGQKGMPALHGGVERHVHELSVRLAERGFDVQVYARAWYTDTSVERYQGVTIVHLPSIKTKHLDAITHTFVSVFHAMFTRADVIHFHGVGPSLLAWIPRLFAPRTRIVSTFHSLDRKHEKWGAFARAALRAGEWASCRFAHRTVTVSEGIRTYVEVVYGKQTDLIPNAVPPYARVKTTDALDAFGLESGNYFLVVSRLIPCKGIQYLIDAFIQLQDTNALRGKKLAIVGDGFYSDRYVKKLHDMAAGNPDIVFTGFQSGVALSELYSHAFMKIHPSDNEGLPLTVLEAMSYGLPVLASDIAGHRDLISHPEYTFEAGSAQALKVKLVMLLGRDPAELVAEGDRNRQKVRDQFGWDEVVDKTIALYLNEVTSPTAQIATA</sequence>
<protein>
    <recommendedName>
        <fullName evidence="5">Glycosyl transferase family 1</fullName>
    </recommendedName>
</protein>
<organism evidence="3 4">
    <name type="scientific">Candidatus Magasanikbacteria bacterium CG10_big_fil_rev_8_21_14_0_10_47_10</name>
    <dbReference type="NCBI Taxonomy" id="1974652"/>
    <lineage>
        <taxon>Bacteria</taxon>
        <taxon>Candidatus Magasanikiibacteriota</taxon>
    </lineage>
</organism>
<proteinExistence type="predicted"/>
<dbReference type="InterPro" id="IPR050194">
    <property type="entry name" value="Glycosyltransferase_grp1"/>
</dbReference>
<name>A0A2H0TPX5_9BACT</name>
<dbReference type="Gene3D" id="3.40.50.2000">
    <property type="entry name" value="Glycogen Phosphorylase B"/>
    <property type="match status" value="2"/>
</dbReference>
<evidence type="ECO:0000259" key="2">
    <source>
        <dbReference type="Pfam" id="PF13439"/>
    </source>
</evidence>
<feature type="domain" description="Glycosyltransferase subfamily 4-like N-terminal" evidence="2">
    <location>
        <begin position="24"/>
        <end position="183"/>
    </location>
</feature>
<dbReference type="Proteomes" id="UP000230154">
    <property type="component" value="Unassembled WGS sequence"/>
</dbReference>
<dbReference type="PANTHER" id="PTHR45947:SF3">
    <property type="entry name" value="SULFOQUINOVOSYL TRANSFERASE SQD2"/>
    <property type="match status" value="1"/>
</dbReference>
<evidence type="ECO:0008006" key="5">
    <source>
        <dbReference type="Google" id="ProtNLM"/>
    </source>
</evidence>
<evidence type="ECO:0000259" key="1">
    <source>
        <dbReference type="Pfam" id="PF00534"/>
    </source>
</evidence>
<dbReference type="AlphaFoldDB" id="A0A2H0TPX5"/>
<gene>
    <name evidence="3" type="ORF">COU35_04040</name>
</gene>
<dbReference type="CDD" id="cd03801">
    <property type="entry name" value="GT4_PimA-like"/>
    <property type="match status" value="1"/>
</dbReference>
<dbReference type="EMBL" id="PFCB01000028">
    <property type="protein sequence ID" value="PIR74202.1"/>
    <property type="molecule type" value="Genomic_DNA"/>
</dbReference>